<evidence type="ECO:0000313" key="2">
    <source>
        <dbReference type="EMBL" id="WGN96294.1"/>
    </source>
</evidence>
<feature type="chain" id="PRO_5041409441" evidence="1">
    <location>
        <begin position="24"/>
        <end position="60"/>
    </location>
</feature>
<accession>A0AA49ETC7</accession>
<dbReference type="AlphaFoldDB" id="A0AA49ETC7"/>
<reference evidence="2" key="2">
    <citation type="submission" date="2023-04" db="EMBL/GenBank/DDBJ databases">
        <authorList>
            <person name="Walker A."/>
            <person name="Perkins L.E."/>
            <person name="Battisti A."/>
            <person name="Zalucki M.P."/>
            <person name="King G.F."/>
        </authorList>
    </citation>
    <scope>NUCLEOTIDE SEQUENCE</scope>
    <source>
        <strain evidence="2">U-TPTX</strain>
        <tissue evidence="2">True setae</tissue>
    </source>
</reference>
<reference evidence="2" key="1">
    <citation type="journal article" date="2023" name="Proteomics">
        <title>Proteome of urticating setae of Ochrogaster lunifer, a processionary caterpillar of medical and veterinary importance, including primary structures of putative toxins.</title>
        <authorList>
            <person name="Walker A.A."/>
            <person name="Perkins L.E."/>
            <person name="Battisti A."/>
            <person name="Zalucki M.P."/>
            <person name="King G.F."/>
        </authorList>
    </citation>
    <scope>NUCLEOTIDE SEQUENCE</scope>
    <source>
        <strain evidence="2">U-TPTX</strain>
    </source>
</reference>
<evidence type="ECO:0000256" key="1">
    <source>
        <dbReference type="SAM" id="SignalP"/>
    </source>
</evidence>
<dbReference type="EMBL" id="OQ876656">
    <property type="protein sequence ID" value="WGN96294.1"/>
    <property type="molecule type" value="mRNA"/>
</dbReference>
<sequence>MRAVMILAALLVLTSVCCHVTHALSDSDQAVHKNVERVAPDRESFTRGARGGGVEEFKVA</sequence>
<proteinExistence type="evidence at transcript level"/>
<feature type="signal peptide" evidence="1">
    <location>
        <begin position="1"/>
        <end position="23"/>
    </location>
</feature>
<keyword evidence="1" id="KW-0732">Signal</keyword>
<name>A0AA49ETC7_OCHLU</name>
<organism evidence="2">
    <name type="scientific">Ochrogaster lunifer</name>
    <name type="common">Bag-shelter moth</name>
    <dbReference type="NCBI Taxonomy" id="319761"/>
    <lineage>
        <taxon>Eukaryota</taxon>
        <taxon>Metazoa</taxon>
        <taxon>Ecdysozoa</taxon>
        <taxon>Arthropoda</taxon>
        <taxon>Hexapoda</taxon>
        <taxon>Insecta</taxon>
        <taxon>Pterygota</taxon>
        <taxon>Neoptera</taxon>
        <taxon>Endopterygota</taxon>
        <taxon>Lepidoptera</taxon>
        <taxon>Glossata</taxon>
        <taxon>Ditrysia</taxon>
        <taxon>Noctuoidea</taxon>
        <taxon>Notodontidae</taxon>
        <taxon>Thaumetopoeinae</taxon>
        <taxon>Ochrogaster</taxon>
    </lineage>
</organism>
<protein>
    <submittedName>
        <fullName evidence="2">Setae polypeptide</fullName>
    </submittedName>
</protein>